<feature type="active site" description="Tele-phosphohistidine intermediate" evidence="5">
    <location>
        <position position="76"/>
    </location>
</feature>
<reference evidence="8" key="1">
    <citation type="submission" date="2023-02" db="EMBL/GenBank/DDBJ databases">
        <title>Streptococcus sp. Genome Sequencing and Assembly.</title>
        <authorList>
            <person name="Shore S.M."/>
            <person name="Nicholson T.L."/>
        </authorList>
    </citation>
    <scope>NUCLEOTIDE SEQUENCE</scope>
    <source>
        <strain evidence="8">29887</strain>
    </source>
</reference>
<dbReference type="GO" id="GO:0009401">
    <property type="term" value="P:phosphoenolpyruvate-dependent sugar phosphotransferase system"/>
    <property type="evidence" value="ECO:0007669"/>
    <property type="project" value="UniProtKB-KW"/>
</dbReference>
<evidence type="ECO:0000256" key="2">
    <source>
        <dbReference type="ARBA" id="ARBA00022597"/>
    </source>
</evidence>
<dbReference type="GO" id="GO:0046872">
    <property type="term" value="F:metal ion binding"/>
    <property type="evidence" value="ECO:0007669"/>
    <property type="project" value="UniProtKB-KW"/>
</dbReference>
<keyword evidence="4" id="KW-0598">Phosphotransferase system</keyword>
<proteinExistence type="predicted"/>
<evidence type="ECO:0000256" key="6">
    <source>
        <dbReference type="PIRSR" id="PIRSR000699-2"/>
    </source>
</evidence>
<dbReference type="SUPFAM" id="SSF46973">
    <property type="entry name" value="Enzyme IIa from lactose specific PTS, IIa-lac"/>
    <property type="match status" value="1"/>
</dbReference>
<dbReference type="PANTHER" id="PTHR34382:SF7">
    <property type="entry name" value="PTS SYSTEM N,N'-DIACETYLCHITOBIOSE-SPECIFIC EIIA COMPONENT"/>
    <property type="match status" value="1"/>
</dbReference>
<evidence type="ECO:0000256" key="3">
    <source>
        <dbReference type="ARBA" id="ARBA00022679"/>
    </source>
</evidence>
<keyword evidence="6" id="KW-0479">Metal-binding</keyword>
<dbReference type="GO" id="GO:0016740">
    <property type="term" value="F:transferase activity"/>
    <property type="evidence" value="ECO:0007669"/>
    <property type="project" value="UniProtKB-KW"/>
</dbReference>
<evidence type="ECO:0000256" key="4">
    <source>
        <dbReference type="ARBA" id="ARBA00022683"/>
    </source>
</evidence>
<keyword evidence="2" id="KW-0762">Sugar transport</keyword>
<dbReference type="RefSeq" id="WP_024379143.1">
    <property type="nucleotide sequence ID" value="NZ_CP118735.1"/>
</dbReference>
<dbReference type="Pfam" id="PF02255">
    <property type="entry name" value="PTS_IIA"/>
    <property type="match status" value="1"/>
</dbReference>
<accession>A0AA96W0J3</accession>
<dbReference type="InterPro" id="IPR036542">
    <property type="entry name" value="PTS_IIA_lac/cel_sf"/>
</dbReference>
<feature type="binding site" evidence="6">
    <location>
        <position position="79"/>
    </location>
    <ligand>
        <name>Mg(2+)</name>
        <dbReference type="ChEBI" id="CHEBI:18420"/>
        <note>ligand shared between all trimeric partners</note>
    </ligand>
</feature>
<protein>
    <submittedName>
        <fullName evidence="8">PTS lactose/cellobiose transporter subunit IIA</fullName>
    </submittedName>
</protein>
<dbReference type="KEGG" id="sins:PW252_01385"/>
<feature type="modified residue" description="Phosphohistidine; by HPr" evidence="7">
    <location>
        <position position="76"/>
    </location>
</feature>
<sequence>MFTNVEDSMQIIANSGDARSDYMEAIRLASVGDLQAASQQMDMAKDKIVEAHRLQTELIQGEFRGDKAELNLLLIHAQDHLMSTLVIRDLSRYLLDLYQKLGEKEKEI</sequence>
<dbReference type="PROSITE" id="PS51095">
    <property type="entry name" value="PTS_EIIA_TYPE_3"/>
    <property type="match status" value="1"/>
</dbReference>
<dbReference type="PIRSF" id="PIRSF000699">
    <property type="entry name" value="PTS_IILac_III"/>
    <property type="match status" value="1"/>
</dbReference>
<keyword evidence="6" id="KW-0460">Magnesium</keyword>
<dbReference type="EMBL" id="CP118735">
    <property type="protein sequence ID" value="WNY51345.1"/>
    <property type="molecule type" value="Genomic_DNA"/>
</dbReference>
<dbReference type="PANTHER" id="PTHR34382">
    <property type="entry name" value="PTS SYSTEM N,N'-DIACETYLCHITOBIOSE-SPECIFIC EIIA COMPONENT"/>
    <property type="match status" value="1"/>
</dbReference>
<evidence type="ECO:0000256" key="5">
    <source>
        <dbReference type="PIRSR" id="PIRSR000699-1"/>
    </source>
</evidence>
<evidence type="ECO:0000256" key="1">
    <source>
        <dbReference type="ARBA" id="ARBA00022448"/>
    </source>
</evidence>
<evidence type="ECO:0000256" key="7">
    <source>
        <dbReference type="PROSITE-ProRule" id="PRU00418"/>
    </source>
</evidence>
<gene>
    <name evidence="8" type="ORF">PW252_01385</name>
</gene>
<keyword evidence="3" id="KW-0808">Transferase</keyword>
<dbReference type="InterPro" id="IPR003188">
    <property type="entry name" value="PTS_IIA_lac/cel"/>
</dbReference>
<keyword evidence="1" id="KW-0813">Transport</keyword>
<comment type="cofactor">
    <cofactor evidence="6">
        <name>Mg(2+)</name>
        <dbReference type="ChEBI" id="CHEBI:18420"/>
    </cofactor>
    <text evidence="6">Binds 1 Mg(2+) ion per trimer.</text>
</comment>
<dbReference type="AlphaFoldDB" id="A0AA96W0J3"/>
<dbReference type="Gene3D" id="1.20.58.80">
    <property type="entry name" value="Phosphotransferase system, lactose/cellobiose-type IIA subunit"/>
    <property type="match status" value="1"/>
</dbReference>
<name>A0AA96W0J3_9STRE</name>
<organism evidence="8">
    <name type="scientific">Streptococcus iners</name>
    <dbReference type="NCBI Taxonomy" id="3028084"/>
    <lineage>
        <taxon>Bacteria</taxon>
        <taxon>Bacillati</taxon>
        <taxon>Bacillota</taxon>
        <taxon>Bacilli</taxon>
        <taxon>Lactobacillales</taxon>
        <taxon>Streptococcaceae</taxon>
        <taxon>Streptococcus</taxon>
    </lineage>
</organism>
<dbReference type="CDD" id="cd00215">
    <property type="entry name" value="PTS_IIA_lac"/>
    <property type="match status" value="1"/>
</dbReference>
<evidence type="ECO:0000313" key="8">
    <source>
        <dbReference type="EMBL" id="WNY51345.1"/>
    </source>
</evidence>